<evidence type="ECO:0000313" key="5">
    <source>
        <dbReference type="EMBL" id="SOD99327.1"/>
    </source>
</evidence>
<dbReference type="Pfam" id="PF12833">
    <property type="entry name" value="HTH_18"/>
    <property type="match status" value="1"/>
</dbReference>
<dbReference type="InterPro" id="IPR037923">
    <property type="entry name" value="HTH-like"/>
</dbReference>
<evidence type="ECO:0000256" key="3">
    <source>
        <dbReference type="ARBA" id="ARBA00023163"/>
    </source>
</evidence>
<gene>
    <name evidence="5" type="ORF">SAMN06269250_6369</name>
</gene>
<protein>
    <submittedName>
        <fullName evidence="5">Transcriptional regulator, AraC family</fullName>
    </submittedName>
</protein>
<dbReference type="EMBL" id="OCNH01000009">
    <property type="protein sequence ID" value="SOD99327.1"/>
    <property type="molecule type" value="Genomic_DNA"/>
</dbReference>
<dbReference type="InterPro" id="IPR018062">
    <property type="entry name" value="HTH_AraC-typ_CS"/>
</dbReference>
<feature type="domain" description="HTH araC/xylS-type" evidence="4">
    <location>
        <begin position="198"/>
        <end position="296"/>
    </location>
</feature>
<keyword evidence="6" id="KW-1185">Reference proteome</keyword>
<dbReference type="OrthoDB" id="9813413at2"/>
<keyword evidence="2" id="KW-0238">DNA-binding</keyword>
<dbReference type="SUPFAM" id="SSF46689">
    <property type="entry name" value="Homeodomain-like"/>
    <property type="match status" value="2"/>
</dbReference>
<evidence type="ECO:0000259" key="4">
    <source>
        <dbReference type="PROSITE" id="PS01124"/>
    </source>
</evidence>
<dbReference type="Gene3D" id="1.10.10.60">
    <property type="entry name" value="Homeodomain-like"/>
    <property type="match status" value="2"/>
</dbReference>
<accession>A0A286GUT7</accession>
<dbReference type="PROSITE" id="PS01124">
    <property type="entry name" value="HTH_ARAC_FAMILY_2"/>
    <property type="match status" value="1"/>
</dbReference>
<dbReference type="RefSeq" id="WP_097131805.1">
    <property type="nucleotide sequence ID" value="NZ_OCNH01000009.1"/>
</dbReference>
<evidence type="ECO:0000256" key="2">
    <source>
        <dbReference type="ARBA" id="ARBA00023125"/>
    </source>
</evidence>
<dbReference type="PRINTS" id="PR00032">
    <property type="entry name" value="HTHARAC"/>
</dbReference>
<keyword evidence="1" id="KW-0805">Transcription regulation</keyword>
<dbReference type="GO" id="GO:0003700">
    <property type="term" value="F:DNA-binding transcription factor activity"/>
    <property type="evidence" value="ECO:0007669"/>
    <property type="project" value="InterPro"/>
</dbReference>
<dbReference type="PANTHER" id="PTHR43280:SF30">
    <property type="entry name" value="MMSAB OPERON REGULATORY PROTEIN"/>
    <property type="match status" value="1"/>
</dbReference>
<keyword evidence="3" id="KW-0804">Transcription</keyword>
<dbReference type="Pfam" id="PF02311">
    <property type="entry name" value="AraC_binding"/>
    <property type="match status" value="1"/>
</dbReference>
<evidence type="ECO:0000313" key="6">
    <source>
        <dbReference type="Proteomes" id="UP000219452"/>
    </source>
</evidence>
<dbReference type="PANTHER" id="PTHR43280">
    <property type="entry name" value="ARAC-FAMILY TRANSCRIPTIONAL REGULATOR"/>
    <property type="match status" value="1"/>
</dbReference>
<dbReference type="CDD" id="cd06986">
    <property type="entry name" value="cupin_MmsR-like_N"/>
    <property type="match status" value="1"/>
</dbReference>
<dbReference type="InterPro" id="IPR018060">
    <property type="entry name" value="HTH_AraC"/>
</dbReference>
<dbReference type="SMART" id="SM00342">
    <property type="entry name" value="HTH_ARAC"/>
    <property type="match status" value="1"/>
</dbReference>
<organism evidence="5 6">
    <name type="scientific">Spirosoma fluviale</name>
    <dbReference type="NCBI Taxonomy" id="1597977"/>
    <lineage>
        <taxon>Bacteria</taxon>
        <taxon>Pseudomonadati</taxon>
        <taxon>Bacteroidota</taxon>
        <taxon>Cytophagia</taxon>
        <taxon>Cytophagales</taxon>
        <taxon>Cytophagaceae</taxon>
        <taxon>Spirosoma</taxon>
    </lineage>
</organism>
<evidence type="ECO:0000256" key="1">
    <source>
        <dbReference type="ARBA" id="ARBA00023015"/>
    </source>
</evidence>
<dbReference type="Gene3D" id="2.60.120.280">
    <property type="entry name" value="Regulatory protein AraC"/>
    <property type="match status" value="1"/>
</dbReference>
<name>A0A286GUT7_9BACT</name>
<sequence length="304" mass="34426">MSAVTRKSRGFTGERIIEIPKDMVDKCLQMPLINRLFITRMGVYPKALYHYYQRPVGISQVILLYCTDGQGWIQLPGGRLTILAGDVFAIAPGTPHSYGADADNPWSICWFHFSGNQCHEAVQAIMDDRSGSPQAVRVPFSEERTLLFNRILDTFLKGYSTSNLLYANLAVPFFLSSFILPENFQKEVVSSGIVNPTDKAIRFMQNNLSRSVTLDNIAQAAHLSTSFCSRKFKQDTGYAPIEYFNHLRIQKACQLLHFSDLRINEVAAQLGIDDPFYFSRLFKKQMGVSPAEYRKSEGIQRKIT</sequence>
<dbReference type="SUPFAM" id="SSF51215">
    <property type="entry name" value="Regulatory protein AraC"/>
    <property type="match status" value="1"/>
</dbReference>
<dbReference type="InterPro" id="IPR003313">
    <property type="entry name" value="AraC-bd"/>
</dbReference>
<dbReference type="AlphaFoldDB" id="A0A286GUT7"/>
<dbReference type="InterPro" id="IPR020449">
    <property type="entry name" value="Tscrpt_reg_AraC-type_HTH"/>
</dbReference>
<proteinExistence type="predicted"/>
<dbReference type="Proteomes" id="UP000219452">
    <property type="component" value="Unassembled WGS sequence"/>
</dbReference>
<dbReference type="GO" id="GO:0043565">
    <property type="term" value="F:sequence-specific DNA binding"/>
    <property type="evidence" value="ECO:0007669"/>
    <property type="project" value="InterPro"/>
</dbReference>
<dbReference type="InterPro" id="IPR009057">
    <property type="entry name" value="Homeodomain-like_sf"/>
</dbReference>
<reference evidence="6" key="1">
    <citation type="submission" date="2017-09" db="EMBL/GenBank/DDBJ databases">
        <authorList>
            <person name="Varghese N."/>
            <person name="Submissions S."/>
        </authorList>
    </citation>
    <scope>NUCLEOTIDE SEQUENCE [LARGE SCALE GENOMIC DNA]</scope>
    <source>
        <strain evidence="6">DSM 29961</strain>
    </source>
</reference>
<dbReference type="PROSITE" id="PS00041">
    <property type="entry name" value="HTH_ARAC_FAMILY_1"/>
    <property type="match status" value="1"/>
</dbReference>